<reference evidence="7 8" key="1">
    <citation type="submission" date="2019-03" db="EMBL/GenBank/DDBJ databases">
        <title>Single cell metagenomics reveals metabolic interactions within the superorganism composed of flagellate Streblomastix strix and complex community of Bacteroidetes bacteria on its surface.</title>
        <authorList>
            <person name="Treitli S.C."/>
            <person name="Kolisko M."/>
            <person name="Husnik F."/>
            <person name="Keeling P."/>
            <person name="Hampl V."/>
        </authorList>
    </citation>
    <scope>NUCLEOTIDE SEQUENCE [LARGE SCALE GENOMIC DNA]</scope>
    <source>
        <strain evidence="7">ST1C</strain>
    </source>
</reference>
<dbReference type="PROSITE" id="PS50102">
    <property type="entry name" value="RRM"/>
    <property type="match status" value="1"/>
</dbReference>
<dbReference type="PANTHER" id="PTHR23139">
    <property type="entry name" value="RNA-BINDING PROTEIN"/>
    <property type="match status" value="1"/>
</dbReference>
<accession>A0A5J4XBU8</accession>
<evidence type="ECO:0000256" key="5">
    <source>
        <dbReference type="SAM" id="MobiDB-lite"/>
    </source>
</evidence>
<keyword evidence="2 4" id="KW-0694">RNA-binding</keyword>
<dbReference type="Proteomes" id="UP000324800">
    <property type="component" value="Unassembled WGS sequence"/>
</dbReference>
<organism evidence="7 8">
    <name type="scientific">Streblomastix strix</name>
    <dbReference type="NCBI Taxonomy" id="222440"/>
    <lineage>
        <taxon>Eukaryota</taxon>
        <taxon>Metamonada</taxon>
        <taxon>Preaxostyla</taxon>
        <taxon>Oxymonadida</taxon>
        <taxon>Streblomastigidae</taxon>
        <taxon>Streblomastix</taxon>
    </lineage>
</organism>
<feature type="region of interest" description="Disordered" evidence="5">
    <location>
        <begin position="353"/>
        <end position="467"/>
    </location>
</feature>
<dbReference type="OrthoDB" id="10266058at2759"/>
<keyword evidence="1" id="KW-0507">mRNA processing</keyword>
<feature type="compositionally biased region" description="Basic and acidic residues" evidence="5">
    <location>
        <begin position="353"/>
        <end position="371"/>
    </location>
</feature>
<dbReference type="SMART" id="SM00360">
    <property type="entry name" value="RRM"/>
    <property type="match status" value="2"/>
</dbReference>
<feature type="domain" description="RRM" evidence="6">
    <location>
        <begin position="168"/>
        <end position="249"/>
    </location>
</feature>
<evidence type="ECO:0000256" key="3">
    <source>
        <dbReference type="ARBA" id="ARBA00023187"/>
    </source>
</evidence>
<dbReference type="EMBL" id="SNRW01000039">
    <property type="protein sequence ID" value="KAA6403989.1"/>
    <property type="molecule type" value="Genomic_DNA"/>
</dbReference>
<evidence type="ECO:0000259" key="6">
    <source>
        <dbReference type="PROSITE" id="PS50102"/>
    </source>
</evidence>
<proteinExistence type="predicted"/>
<name>A0A5J4XBU8_9EUKA</name>
<protein>
    <recommendedName>
        <fullName evidence="6">RRM domain-containing protein</fullName>
    </recommendedName>
</protein>
<keyword evidence="3" id="KW-0508">mRNA splicing</keyword>
<feature type="compositionally biased region" description="Basic residues" evidence="5">
    <location>
        <begin position="422"/>
        <end position="458"/>
    </location>
</feature>
<evidence type="ECO:0000313" key="8">
    <source>
        <dbReference type="Proteomes" id="UP000324800"/>
    </source>
</evidence>
<dbReference type="Gene3D" id="3.30.70.330">
    <property type="match status" value="3"/>
</dbReference>
<dbReference type="GO" id="GO:0008380">
    <property type="term" value="P:RNA splicing"/>
    <property type="evidence" value="ECO:0007669"/>
    <property type="project" value="UniProtKB-KW"/>
</dbReference>
<evidence type="ECO:0000256" key="2">
    <source>
        <dbReference type="ARBA" id="ARBA00022884"/>
    </source>
</evidence>
<dbReference type="SUPFAM" id="SSF54928">
    <property type="entry name" value="RNA-binding domain, RBD"/>
    <property type="match status" value="1"/>
</dbReference>
<gene>
    <name evidence="7" type="ORF">EZS28_000478</name>
</gene>
<dbReference type="InterPro" id="IPR012677">
    <property type="entry name" value="Nucleotide-bd_a/b_plait_sf"/>
</dbReference>
<comment type="caution">
    <text evidence="7">The sequence shown here is derived from an EMBL/GenBank/DDBJ whole genome shotgun (WGS) entry which is preliminary data.</text>
</comment>
<evidence type="ECO:0000313" key="7">
    <source>
        <dbReference type="EMBL" id="KAA6403989.1"/>
    </source>
</evidence>
<dbReference type="GO" id="GO:0003723">
    <property type="term" value="F:RNA binding"/>
    <property type="evidence" value="ECO:0007669"/>
    <property type="project" value="UniProtKB-UniRule"/>
</dbReference>
<evidence type="ECO:0000256" key="4">
    <source>
        <dbReference type="PROSITE-ProRule" id="PRU00176"/>
    </source>
</evidence>
<dbReference type="AlphaFoldDB" id="A0A5J4XBU8"/>
<sequence>MHSLWDVDQQQAPSAPPIIHRAEIQRVQQLASATTVLRQNSRKLYVSKLQDLDSVNDLMDCINVAVIERKLAQTPTCTGVQYVAGQPFAFVEFATSEDTTNALMLNGLMFNHQQLIFKRPATYSPLPPLPEEIELKEMVSLLTKQAHIQDPKKVDFITGQQVQQDMMKRVFIGGLPVGVNANEIYQILSPLRPIEFIEIPNDPVTCSSQGFAFFELMDGEKADAAVSALDGKEFVWKDGNKHKLIAGKTNVTENVYKTALTHESSSLQPIRISAHIQTHSSSQSTINQQYLIPSCASILGRIHPLLLSKLSLSVIAAVDAEPQPTSVLCILNARPYPTELIEIVSGITLDKEKEDKKVEQGKEEFGQEGKNKKQKQSIKRESISPIASPSHSHSHYSSQSQSHSQSQHNSHSRSNSHSSSSIKHKKKKNNDHKKNNKNIKGHPQNIHKNKKGQNHKLSNRIVSSDNSDNENISLEQLDHWCIADVIEVCKSAGDLKETVALPWPDSHAFLQSMLSAWTENNSGGQSMIENIAVEIANLMNIYAKFSSIESAKQAIANISGKCVRGRRLVVIYVSEQAFIHLKEKRT</sequence>
<dbReference type="InterPro" id="IPR035979">
    <property type="entry name" value="RBD_domain_sf"/>
</dbReference>
<feature type="compositionally biased region" description="Low complexity" evidence="5">
    <location>
        <begin position="383"/>
        <end position="421"/>
    </location>
</feature>
<dbReference type="Pfam" id="PF00076">
    <property type="entry name" value="RRM_1"/>
    <property type="match status" value="1"/>
</dbReference>
<dbReference type="InterPro" id="IPR000504">
    <property type="entry name" value="RRM_dom"/>
</dbReference>
<dbReference type="GO" id="GO:0006397">
    <property type="term" value="P:mRNA processing"/>
    <property type="evidence" value="ECO:0007669"/>
    <property type="project" value="UniProtKB-KW"/>
</dbReference>
<evidence type="ECO:0000256" key="1">
    <source>
        <dbReference type="ARBA" id="ARBA00022664"/>
    </source>
</evidence>